<accession>A0A9X2JJ04</accession>
<organism evidence="2 3">
    <name type="scientific">Aeoliella straminimaris</name>
    <dbReference type="NCBI Taxonomy" id="2954799"/>
    <lineage>
        <taxon>Bacteria</taxon>
        <taxon>Pseudomonadati</taxon>
        <taxon>Planctomycetota</taxon>
        <taxon>Planctomycetia</taxon>
        <taxon>Pirellulales</taxon>
        <taxon>Lacipirellulaceae</taxon>
        <taxon>Aeoliella</taxon>
    </lineage>
</organism>
<evidence type="ECO:0000256" key="1">
    <source>
        <dbReference type="SAM" id="SignalP"/>
    </source>
</evidence>
<protein>
    <submittedName>
        <fullName evidence="2">Uncharacterized protein</fullName>
    </submittedName>
</protein>
<evidence type="ECO:0000313" key="2">
    <source>
        <dbReference type="EMBL" id="MCO6044489.1"/>
    </source>
</evidence>
<dbReference type="EMBL" id="JAMXLR010000036">
    <property type="protein sequence ID" value="MCO6044489.1"/>
    <property type="molecule type" value="Genomic_DNA"/>
</dbReference>
<comment type="caution">
    <text evidence="2">The sequence shown here is derived from an EMBL/GenBank/DDBJ whole genome shotgun (WGS) entry which is preliminary data.</text>
</comment>
<dbReference type="RefSeq" id="WP_252852592.1">
    <property type="nucleotide sequence ID" value="NZ_JAMXLR010000036.1"/>
</dbReference>
<dbReference type="Proteomes" id="UP001155241">
    <property type="component" value="Unassembled WGS sequence"/>
</dbReference>
<dbReference type="AlphaFoldDB" id="A0A9X2JJ04"/>
<gene>
    <name evidence="2" type="ORF">NG895_11290</name>
</gene>
<feature type="chain" id="PRO_5040802329" evidence="1">
    <location>
        <begin position="19"/>
        <end position="88"/>
    </location>
</feature>
<proteinExistence type="predicted"/>
<feature type="signal peptide" evidence="1">
    <location>
        <begin position="1"/>
        <end position="18"/>
    </location>
</feature>
<evidence type="ECO:0000313" key="3">
    <source>
        <dbReference type="Proteomes" id="UP001155241"/>
    </source>
</evidence>
<keyword evidence="1" id="KW-0732">Signal</keyword>
<dbReference type="PROSITE" id="PS51257">
    <property type="entry name" value="PROKAR_LIPOPROTEIN"/>
    <property type="match status" value="1"/>
</dbReference>
<keyword evidence="3" id="KW-1185">Reference proteome</keyword>
<sequence length="88" mass="9110">MKRFVFAVVLGLASVSFGTGCRSCQSCHDYDPPVANCQCAGCDTCGGGRAGSVLSGGYAGGEVIAQPEMYDGELMYADPMMPEGEVTE</sequence>
<name>A0A9X2JJ04_9BACT</name>
<reference evidence="2" key="1">
    <citation type="submission" date="2022-06" db="EMBL/GenBank/DDBJ databases">
        <title>Aeoliella straminimaris, a novel planctomycete from sediments.</title>
        <authorList>
            <person name="Vitorino I.R."/>
            <person name="Lage O.M."/>
        </authorList>
    </citation>
    <scope>NUCLEOTIDE SEQUENCE</scope>
    <source>
        <strain evidence="2">ICT_H6.2</strain>
    </source>
</reference>